<organism evidence="2 3">
    <name type="scientific">Oikopleura dioica</name>
    <name type="common">Tunicate</name>
    <dbReference type="NCBI Taxonomy" id="34765"/>
    <lineage>
        <taxon>Eukaryota</taxon>
        <taxon>Metazoa</taxon>
        <taxon>Chordata</taxon>
        <taxon>Tunicata</taxon>
        <taxon>Appendicularia</taxon>
        <taxon>Copelata</taxon>
        <taxon>Oikopleuridae</taxon>
        <taxon>Oikopleura</taxon>
    </lineage>
</organism>
<feature type="compositionally biased region" description="Low complexity" evidence="1">
    <location>
        <begin position="351"/>
        <end position="365"/>
    </location>
</feature>
<evidence type="ECO:0000313" key="2">
    <source>
        <dbReference type="EMBL" id="CAG5110084.1"/>
    </source>
</evidence>
<name>A0ABN7T1W1_OIKDI</name>
<feature type="region of interest" description="Disordered" evidence="1">
    <location>
        <begin position="1"/>
        <end position="20"/>
    </location>
</feature>
<dbReference type="EMBL" id="OU015567">
    <property type="protein sequence ID" value="CAG5110084.1"/>
    <property type="molecule type" value="Genomic_DNA"/>
</dbReference>
<sequence length="388" mass="43007">MTEYLRRRIQEMDSDDEKPAEKQIQLVKALHKEMVDRRIVLTTVKKKKKTKRARNLTATLTLPTSNSSSGSEGGAKISRAKRELRSRSATRDDSYLTTRWNSIGLTASSDSELSMMDEDKKEQSSATSIAAVTKNQLAAARVSSTEIKLQTFSQKLTQRKEKLEELHGKLKVKKENLVEKERKLREFEKSVQEKENLIKTKMAAIKAKDDKLNAELKRLEKLESDLSSKQKLVSQKQAAVQNVSPAPKPASPEIPKQVNNQSAPLKSTPAVVVGKQPQTKPQAQAQTKTTTTSVAAALPKSGSSIVNQNKIQIPAASSKPVSVPLKSISKPKPILQSAERRAKDQNKRISWADSAISSQSPSSNSSDDDVSNLSVRARLKRFENRTML</sequence>
<dbReference type="Proteomes" id="UP001158576">
    <property type="component" value="Chromosome 2"/>
</dbReference>
<feature type="compositionally biased region" description="Basic and acidic residues" evidence="1">
    <location>
        <begin position="338"/>
        <end position="347"/>
    </location>
</feature>
<feature type="region of interest" description="Disordered" evidence="1">
    <location>
        <begin position="317"/>
        <end position="374"/>
    </location>
</feature>
<protein>
    <submittedName>
        <fullName evidence="2">Oidioi.mRNA.OKI2018_I69.chr2.g4525.t1.cds</fullName>
    </submittedName>
</protein>
<feature type="region of interest" description="Disordered" evidence="1">
    <location>
        <begin position="46"/>
        <end position="90"/>
    </location>
</feature>
<proteinExistence type="predicted"/>
<evidence type="ECO:0000313" key="3">
    <source>
        <dbReference type="Proteomes" id="UP001158576"/>
    </source>
</evidence>
<keyword evidence="3" id="KW-1185">Reference proteome</keyword>
<feature type="region of interest" description="Disordered" evidence="1">
    <location>
        <begin position="236"/>
        <end position="293"/>
    </location>
</feature>
<feature type="compositionally biased region" description="Low complexity" evidence="1">
    <location>
        <begin position="275"/>
        <end position="292"/>
    </location>
</feature>
<accession>A0ABN7T1W1</accession>
<feature type="compositionally biased region" description="Polar residues" evidence="1">
    <location>
        <begin position="60"/>
        <end position="70"/>
    </location>
</feature>
<dbReference type="SUPFAM" id="SSF46966">
    <property type="entry name" value="Spectrin repeat"/>
    <property type="match status" value="1"/>
</dbReference>
<reference evidence="2 3" key="1">
    <citation type="submission" date="2021-04" db="EMBL/GenBank/DDBJ databases">
        <authorList>
            <person name="Bliznina A."/>
        </authorList>
    </citation>
    <scope>NUCLEOTIDE SEQUENCE [LARGE SCALE GENOMIC DNA]</scope>
</reference>
<evidence type="ECO:0000256" key="1">
    <source>
        <dbReference type="SAM" id="MobiDB-lite"/>
    </source>
</evidence>
<dbReference type="Gene3D" id="1.20.58.60">
    <property type="match status" value="1"/>
</dbReference>
<gene>
    <name evidence="2" type="ORF">OKIOD_LOCUS13290</name>
</gene>
<feature type="compositionally biased region" description="Basic and acidic residues" evidence="1">
    <location>
        <begin position="80"/>
        <end position="90"/>
    </location>
</feature>